<dbReference type="Proteomes" id="UP000199202">
    <property type="component" value="Unassembled WGS sequence"/>
</dbReference>
<dbReference type="InterPro" id="IPR014284">
    <property type="entry name" value="RNA_pol_sigma-70_dom"/>
</dbReference>
<accession>A0A1G9PLX9</accession>
<evidence type="ECO:0000259" key="7">
    <source>
        <dbReference type="Pfam" id="PF04542"/>
    </source>
</evidence>
<dbReference type="GO" id="GO:0016987">
    <property type="term" value="F:sigma factor activity"/>
    <property type="evidence" value="ECO:0007669"/>
    <property type="project" value="UniProtKB-KW"/>
</dbReference>
<dbReference type="InterPro" id="IPR013325">
    <property type="entry name" value="RNA_pol_sigma_r2"/>
</dbReference>
<evidence type="ECO:0000313" key="11">
    <source>
        <dbReference type="Proteomes" id="UP000199202"/>
    </source>
</evidence>
<evidence type="ECO:0000256" key="5">
    <source>
        <dbReference type="ARBA" id="ARBA00023163"/>
    </source>
</evidence>
<evidence type="ECO:0000256" key="1">
    <source>
        <dbReference type="ARBA" id="ARBA00010641"/>
    </source>
</evidence>
<protein>
    <submittedName>
        <fullName evidence="10">RNA polymerase sigma-70 factor, ECF subfamily</fullName>
    </submittedName>
</protein>
<feature type="domain" description="RNA polymerase sigma factor 70 region 4 type 2" evidence="8">
    <location>
        <begin position="142"/>
        <end position="194"/>
    </location>
</feature>
<dbReference type="STRING" id="633440.SAMN05421869_13433"/>
<feature type="domain" description="SnoaL-like" evidence="9">
    <location>
        <begin position="217"/>
        <end position="269"/>
    </location>
</feature>
<dbReference type="Gene3D" id="3.10.450.50">
    <property type="match status" value="1"/>
</dbReference>
<dbReference type="AlphaFoldDB" id="A0A1G9PLX9"/>
<evidence type="ECO:0000256" key="4">
    <source>
        <dbReference type="ARBA" id="ARBA00023082"/>
    </source>
</evidence>
<dbReference type="InterPro" id="IPR014305">
    <property type="entry name" value="RNA_pol_sigma-G_actinobac"/>
</dbReference>
<dbReference type="Pfam" id="PF12680">
    <property type="entry name" value="SnoaL_2"/>
    <property type="match status" value="1"/>
</dbReference>
<evidence type="ECO:0000259" key="9">
    <source>
        <dbReference type="Pfam" id="PF12680"/>
    </source>
</evidence>
<dbReference type="SUPFAM" id="SSF54427">
    <property type="entry name" value="NTF2-like"/>
    <property type="match status" value="1"/>
</dbReference>
<dbReference type="NCBIfam" id="NF006089">
    <property type="entry name" value="PRK08241.1"/>
    <property type="match status" value="1"/>
</dbReference>
<dbReference type="SUPFAM" id="SSF88659">
    <property type="entry name" value="Sigma3 and sigma4 domains of RNA polymerase sigma factors"/>
    <property type="match status" value="1"/>
</dbReference>
<dbReference type="NCBIfam" id="TIGR02937">
    <property type="entry name" value="sigma70-ECF"/>
    <property type="match status" value="1"/>
</dbReference>
<dbReference type="InterPro" id="IPR013249">
    <property type="entry name" value="RNA_pol_sigma70_r4_t2"/>
</dbReference>
<keyword evidence="3" id="KW-0805">Transcription regulation</keyword>
<feature type="region of interest" description="Disordered" evidence="6">
    <location>
        <begin position="91"/>
        <end position="114"/>
    </location>
</feature>
<dbReference type="Pfam" id="PF08281">
    <property type="entry name" value="Sigma70_r4_2"/>
    <property type="match status" value="1"/>
</dbReference>
<dbReference type="InterPro" id="IPR039425">
    <property type="entry name" value="RNA_pol_sigma-70-like"/>
</dbReference>
<dbReference type="OrthoDB" id="3500555at2"/>
<comment type="subunit">
    <text evidence="2">Interacts transiently with the RNA polymerase catalytic core formed by RpoA, RpoB, RpoC and RpoZ (2 alpha, 1 beta, 1 beta' and 1 omega subunit) to form the RNA polymerase holoenzyme that can initiate transcription.</text>
</comment>
<keyword evidence="11" id="KW-1185">Reference proteome</keyword>
<evidence type="ECO:0000313" key="10">
    <source>
        <dbReference type="EMBL" id="SDL99780.1"/>
    </source>
</evidence>
<gene>
    <name evidence="10" type="ORF">SAMN05421869_13433</name>
</gene>
<sequence length="338" mass="37053">MTRTAQRRTDPPATRPDEEFARLSEPHRRELLAYCYRMLGSIHDAEDLVQEIYLQAWRGYGAFEQRSSLRTWLYRIATRACLKALEGSRRRPLPSGLGGPNDDPGESPGPRLPELSWLQPAPDALFGGDPAAVVEARQTMRLAFIAALQHLPARQRAVLILRDVLAWRAVEVADLLETTTAAVNSALQRARTHLSQNAPNQDEITEPADADLRALLERYAAAFANADLAALMTVLTDDAVWEMPPIPGWYAGREAVGRFLAARVVTAGGYRLIPARVNGQPAFGSYARDHDGIYRPHALQVLTVTTTGIARIVAFLDTGLFPLCGLPPTADATDDDAA</sequence>
<dbReference type="CDD" id="cd06171">
    <property type="entry name" value="Sigma70_r4"/>
    <property type="match status" value="1"/>
</dbReference>
<proteinExistence type="inferred from homology"/>
<dbReference type="PANTHER" id="PTHR43133:SF65">
    <property type="entry name" value="ECF RNA POLYMERASE SIGMA FACTOR SIGG"/>
    <property type="match status" value="1"/>
</dbReference>
<dbReference type="PANTHER" id="PTHR43133">
    <property type="entry name" value="RNA POLYMERASE ECF-TYPE SIGMA FACTO"/>
    <property type="match status" value="1"/>
</dbReference>
<dbReference type="InterPro" id="IPR036388">
    <property type="entry name" value="WH-like_DNA-bd_sf"/>
</dbReference>
<dbReference type="RefSeq" id="WP_090945921.1">
    <property type="nucleotide sequence ID" value="NZ_FNDJ01000034.1"/>
</dbReference>
<dbReference type="SUPFAM" id="SSF88946">
    <property type="entry name" value="Sigma2 domain of RNA polymerase sigma factors"/>
    <property type="match status" value="1"/>
</dbReference>
<evidence type="ECO:0000256" key="6">
    <source>
        <dbReference type="SAM" id="MobiDB-lite"/>
    </source>
</evidence>
<evidence type="ECO:0000256" key="3">
    <source>
        <dbReference type="ARBA" id="ARBA00023015"/>
    </source>
</evidence>
<dbReference type="Pfam" id="PF04542">
    <property type="entry name" value="Sigma70_r2"/>
    <property type="match status" value="1"/>
</dbReference>
<dbReference type="GO" id="GO:0006352">
    <property type="term" value="P:DNA-templated transcription initiation"/>
    <property type="evidence" value="ECO:0007669"/>
    <property type="project" value="InterPro"/>
</dbReference>
<keyword evidence="4" id="KW-0731">Sigma factor</keyword>
<dbReference type="InterPro" id="IPR032710">
    <property type="entry name" value="NTF2-like_dom_sf"/>
</dbReference>
<keyword evidence="5" id="KW-0804">Transcription</keyword>
<name>A0A1G9PLX9_9ACTN</name>
<feature type="domain" description="RNA polymerase sigma-70 region 2" evidence="7">
    <location>
        <begin position="25"/>
        <end position="90"/>
    </location>
</feature>
<dbReference type="GO" id="GO:0003677">
    <property type="term" value="F:DNA binding"/>
    <property type="evidence" value="ECO:0007669"/>
    <property type="project" value="InterPro"/>
</dbReference>
<dbReference type="InterPro" id="IPR037401">
    <property type="entry name" value="SnoaL-like"/>
</dbReference>
<comment type="similarity">
    <text evidence="1">Belongs to the sigma-70 factor family. ECF subfamily.</text>
</comment>
<evidence type="ECO:0000256" key="2">
    <source>
        <dbReference type="ARBA" id="ARBA00011344"/>
    </source>
</evidence>
<reference evidence="10 11" key="1">
    <citation type="submission" date="2016-10" db="EMBL/GenBank/DDBJ databases">
        <authorList>
            <person name="de Groot N.N."/>
        </authorList>
    </citation>
    <scope>NUCLEOTIDE SEQUENCE [LARGE SCALE GENOMIC DNA]</scope>
    <source>
        <strain evidence="10 11">CGMCC 4.6533</strain>
    </source>
</reference>
<dbReference type="EMBL" id="FNDJ01000034">
    <property type="protein sequence ID" value="SDL99780.1"/>
    <property type="molecule type" value="Genomic_DNA"/>
</dbReference>
<dbReference type="InterPro" id="IPR013324">
    <property type="entry name" value="RNA_pol_sigma_r3/r4-like"/>
</dbReference>
<dbReference type="NCBIfam" id="TIGR02960">
    <property type="entry name" value="SigX5"/>
    <property type="match status" value="1"/>
</dbReference>
<dbReference type="Gene3D" id="1.10.10.10">
    <property type="entry name" value="Winged helix-like DNA-binding domain superfamily/Winged helix DNA-binding domain"/>
    <property type="match status" value="1"/>
</dbReference>
<evidence type="ECO:0000259" key="8">
    <source>
        <dbReference type="Pfam" id="PF08281"/>
    </source>
</evidence>
<dbReference type="InterPro" id="IPR007627">
    <property type="entry name" value="RNA_pol_sigma70_r2"/>
</dbReference>
<dbReference type="Gene3D" id="1.10.1740.10">
    <property type="match status" value="1"/>
</dbReference>
<organism evidence="10 11">
    <name type="scientific">Nonomuraea jiangxiensis</name>
    <dbReference type="NCBI Taxonomy" id="633440"/>
    <lineage>
        <taxon>Bacteria</taxon>
        <taxon>Bacillati</taxon>
        <taxon>Actinomycetota</taxon>
        <taxon>Actinomycetes</taxon>
        <taxon>Streptosporangiales</taxon>
        <taxon>Streptosporangiaceae</taxon>
        <taxon>Nonomuraea</taxon>
    </lineage>
</organism>